<dbReference type="AlphaFoldDB" id="A0AAE1FB52"/>
<proteinExistence type="predicted"/>
<comment type="caution">
    <text evidence="2">The sequence shown here is derived from an EMBL/GenBank/DDBJ whole genome shotgun (WGS) entry which is preliminary data.</text>
</comment>
<dbReference type="EMBL" id="JAWQEG010002575">
    <property type="protein sequence ID" value="KAK3871034.1"/>
    <property type="molecule type" value="Genomic_DNA"/>
</dbReference>
<gene>
    <name evidence="2" type="ORF">Pcinc_023800</name>
</gene>
<feature type="compositionally biased region" description="Basic and acidic residues" evidence="1">
    <location>
        <begin position="77"/>
        <end position="95"/>
    </location>
</feature>
<feature type="compositionally biased region" description="Basic and acidic residues" evidence="1">
    <location>
        <begin position="109"/>
        <end position="135"/>
    </location>
</feature>
<dbReference type="Proteomes" id="UP001286313">
    <property type="component" value="Unassembled WGS sequence"/>
</dbReference>
<feature type="compositionally biased region" description="Polar residues" evidence="1">
    <location>
        <begin position="98"/>
        <end position="107"/>
    </location>
</feature>
<keyword evidence="3" id="KW-1185">Reference proteome</keyword>
<sequence>MSNRFSSRSSMLSSDMKRFGLQFGYEEFWLQVGQKDPRPMPTRRFSGPTETAPTRSLTLVSGETIYIPRSSETTECMGKEKTSKVNSSYERDIRRSSKVQNSFQTDEFSSERNVSRGEERKFSSTFGMREERRASTLDSSHASFVDGRTVKETLTFIQRLKGAPT</sequence>
<organism evidence="2 3">
    <name type="scientific">Petrolisthes cinctipes</name>
    <name type="common">Flat porcelain crab</name>
    <dbReference type="NCBI Taxonomy" id="88211"/>
    <lineage>
        <taxon>Eukaryota</taxon>
        <taxon>Metazoa</taxon>
        <taxon>Ecdysozoa</taxon>
        <taxon>Arthropoda</taxon>
        <taxon>Crustacea</taxon>
        <taxon>Multicrustacea</taxon>
        <taxon>Malacostraca</taxon>
        <taxon>Eumalacostraca</taxon>
        <taxon>Eucarida</taxon>
        <taxon>Decapoda</taxon>
        <taxon>Pleocyemata</taxon>
        <taxon>Anomura</taxon>
        <taxon>Galatheoidea</taxon>
        <taxon>Porcellanidae</taxon>
        <taxon>Petrolisthes</taxon>
    </lineage>
</organism>
<protein>
    <submittedName>
        <fullName evidence="2">Uncharacterized protein</fullName>
    </submittedName>
</protein>
<evidence type="ECO:0000256" key="1">
    <source>
        <dbReference type="SAM" id="MobiDB-lite"/>
    </source>
</evidence>
<evidence type="ECO:0000313" key="2">
    <source>
        <dbReference type="EMBL" id="KAK3871034.1"/>
    </source>
</evidence>
<reference evidence="2" key="1">
    <citation type="submission" date="2023-10" db="EMBL/GenBank/DDBJ databases">
        <title>Genome assemblies of two species of porcelain crab, Petrolisthes cinctipes and Petrolisthes manimaculis (Anomura: Porcellanidae).</title>
        <authorList>
            <person name="Angst P."/>
        </authorList>
    </citation>
    <scope>NUCLEOTIDE SEQUENCE</scope>
    <source>
        <strain evidence="2">PB745_01</strain>
        <tissue evidence="2">Gill</tissue>
    </source>
</reference>
<feature type="region of interest" description="Disordered" evidence="1">
    <location>
        <begin position="36"/>
        <end position="56"/>
    </location>
</feature>
<accession>A0AAE1FB52</accession>
<name>A0AAE1FB52_PETCI</name>
<feature type="region of interest" description="Disordered" evidence="1">
    <location>
        <begin position="71"/>
        <end position="139"/>
    </location>
</feature>
<evidence type="ECO:0000313" key="3">
    <source>
        <dbReference type="Proteomes" id="UP001286313"/>
    </source>
</evidence>